<gene>
    <name evidence="9" type="primary">dnaE2</name>
    <name evidence="12" type="ORF">IWH25_12125</name>
</gene>
<comment type="subcellular location">
    <subcellularLocation>
        <location evidence="9">Cytoplasm</location>
    </subcellularLocation>
</comment>
<keyword evidence="3 9" id="KW-0548">Nucleotidyltransferase</keyword>
<dbReference type="EMBL" id="CP064781">
    <property type="protein sequence ID" value="QRJ62527.1"/>
    <property type="molecule type" value="Genomic_DNA"/>
</dbReference>
<dbReference type="SUPFAM" id="SSF89550">
    <property type="entry name" value="PHP domain-like"/>
    <property type="match status" value="1"/>
</dbReference>
<dbReference type="GO" id="GO:0008408">
    <property type="term" value="F:3'-5' exonuclease activity"/>
    <property type="evidence" value="ECO:0007669"/>
    <property type="project" value="InterPro"/>
</dbReference>
<evidence type="ECO:0000256" key="9">
    <source>
        <dbReference type="HAMAP-Rule" id="MF_01902"/>
    </source>
</evidence>
<comment type="similarity">
    <text evidence="9">Belongs to the DNA polymerase type-C family. DnaE2 subfamily.</text>
</comment>
<dbReference type="Gene3D" id="3.20.20.140">
    <property type="entry name" value="Metal-dependent hydrolases"/>
    <property type="match status" value="1"/>
</dbReference>
<comment type="catalytic activity">
    <reaction evidence="8 9">
        <text>DNA(n) + a 2'-deoxyribonucleoside 5'-triphosphate = DNA(n+1) + diphosphate</text>
        <dbReference type="Rhea" id="RHEA:22508"/>
        <dbReference type="Rhea" id="RHEA-COMP:17339"/>
        <dbReference type="Rhea" id="RHEA-COMP:17340"/>
        <dbReference type="ChEBI" id="CHEBI:33019"/>
        <dbReference type="ChEBI" id="CHEBI:61560"/>
        <dbReference type="ChEBI" id="CHEBI:173112"/>
        <dbReference type="EC" id="2.7.7.7"/>
    </reaction>
</comment>
<dbReference type="EC" id="2.7.7.7" evidence="9"/>
<accession>A0A974SMJ9</accession>
<dbReference type="InterPro" id="IPR004013">
    <property type="entry name" value="PHP_dom"/>
</dbReference>
<keyword evidence="1 9" id="KW-0963">Cytoplasm</keyword>
<dbReference type="GO" id="GO:0005737">
    <property type="term" value="C:cytoplasm"/>
    <property type="evidence" value="ECO:0007669"/>
    <property type="project" value="UniProtKB-SubCell"/>
</dbReference>
<dbReference type="Gene3D" id="1.10.150.870">
    <property type="match status" value="1"/>
</dbReference>
<dbReference type="InterPro" id="IPR004805">
    <property type="entry name" value="DnaE2/DnaE/PolC"/>
</dbReference>
<keyword evidence="2 9" id="KW-0808">Transferase</keyword>
<dbReference type="AlphaFoldDB" id="A0A974SMJ9"/>
<evidence type="ECO:0000256" key="1">
    <source>
        <dbReference type="ARBA" id="ARBA00022490"/>
    </source>
</evidence>
<dbReference type="InterPro" id="IPR011708">
    <property type="entry name" value="DNA_pol3_alpha_NTPase_dom"/>
</dbReference>
<dbReference type="HAMAP" id="MF_01902">
    <property type="entry name" value="DNApol_error_prone"/>
    <property type="match status" value="1"/>
</dbReference>
<evidence type="ECO:0000256" key="3">
    <source>
        <dbReference type="ARBA" id="ARBA00022695"/>
    </source>
</evidence>
<dbReference type="Pfam" id="PF14579">
    <property type="entry name" value="HHH_6"/>
    <property type="match status" value="1"/>
</dbReference>
<dbReference type="KEGG" id="ares:IWH25_12125"/>
<dbReference type="Pfam" id="PF07733">
    <property type="entry name" value="DNA_pol3_alpha"/>
    <property type="match status" value="1"/>
</dbReference>
<evidence type="ECO:0000256" key="7">
    <source>
        <dbReference type="ARBA" id="ARBA00023204"/>
    </source>
</evidence>
<dbReference type="InterPro" id="IPR029460">
    <property type="entry name" value="DNAPol_HHH"/>
</dbReference>
<dbReference type="GO" id="GO:0006260">
    <property type="term" value="P:DNA replication"/>
    <property type="evidence" value="ECO:0007669"/>
    <property type="project" value="UniProtKB-KW"/>
</dbReference>
<evidence type="ECO:0000259" key="11">
    <source>
        <dbReference type="SMART" id="SM00481"/>
    </source>
</evidence>
<dbReference type="RefSeq" id="WP_203386059.1">
    <property type="nucleotide sequence ID" value="NZ_CP064781.1"/>
</dbReference>
<evidence type="ECO:0000256" key="6">
    <source>
        <dbReference type="ARBA" id="ARBA00022932"/>
    </source>
</evidence>
<name>A0A974SMJ9_9RHOO</name>
<keyword evidence="13" id="KW-1185">Reference proteome</keyword>
<proteinExistence type="inferred from homology"/>
<comment type="function">
    <text evidence="9">DNA polymerase involved in damage-induced mutagenesis and translesion synthesis (TLS). It is not the major replicative DNA polymerase.</text>
</comment>
<dbReference type="Proteomes" id="UP000663444">
    <property type="component" value="Chromosome"/>
</dbReference>
<dbReference type="Pfam" id="PF02811">
    <property type="entry name" value="PHP"/>
    <property type="match status" value="1"/>
</dbReference>
<feature type="region of interest" description="Disordered" evidence="10">
    <location>
        <begin position="793"/>
        <end position="836"/>
    </location>
</feature>
<dbReference type="CDD" id="cd07434">
    <property type="entry name" value="PHP_PolIIIA_DnaE2"/>
    <property type="match status" value="1"/>
</dbReference>
<feature type="domain" description="Polymerase/histidinol phosphatase N-terminal" evidence="11">
    <location>
        <begin position="9"/>
        <end position="76"/>
    </location>
</feature>
<reference evidence="12" key="1">
    <citation type="submission" date="2020-11" db="EMBL/GenBank/DDBJ databases">
        <title>Azospira restricta DSM 18626 genome sequence.</title>
        <authorList>
            <person name="Moe W.M."/>
        </authorList>
    </citation>
    <scope>NUCLEOTIDE SEQUENCE</scope>
    <source>
        <strain evidence="12">DSM 18626</strain>
    </source>
</reference>
<evidence type="ECO:0000256" key="5">
    <source>
        <dbReference type="ARBA" id="ARBA00022763"/>
    </source>
</evidence>
<keyword evidence="5 9" id="KW-0227">DNA damage</keyword>
<evidence type="ECO:0000256" key="8">
    <source>
        <dbReference type="ARBA" id="ARBA00049244"/>
    </source>
</evidence>
<sequence length="1068" mass="115018">MLSHLPAYAELHCLSCFSFLRGAAHPDELVARAQALGYAALALTDECSLAGVVRAHVAAKACGLKLIVGTEFTLVDGLRLVLLAEDRAGYGNLSALITLARRRAEKGAYRLLRGDLEGILPGAGVPGCLCLWLPVAADEAAAADGRWLAARFPGRCWLAVELHNGADDAAKLAGLRQLAQDCGLPAVAAGDAHMDVRSRRPLQDVLTALRLKTTVFAAGHALFPNGERHLRTRLRLGRLYPPALLAETLNIAARCNFSLDELRYEYPDEVVPPGETPAGYLAREVEAGLARRYPQGVPLGVRGQVEMELALIAELRYEAYFLTVYDIVNFARGKEILCQGRGSAANSAVCYALGITEVDPARSNLLFERFISKERGEPPDIDVDFEHERREEVVQYIYAKYGRGRAALAAALITYRTRGALRDVGRALGFSPAQIDALSGSLAWWDSRDQLPARCAAVGLDPDSPRVAKWLALTEMLVGFPRHLSQHVGGFVIARGPLARLVPIENAAMAERTVIQWDKNDIEALGLLKVDVLALGMLSAVRRALDLLGRRLQDIPAEDPVVYEMICRADTIGVFQIESRAQMAMLPRLKPRCFYDLVVEVAIVRPGPIQGDMVHPYLQRRERLRATGQPLRFSRPELADVLGRTCGVPIFQEQAMQLAVVAAGFTPGEADKLRRAMGAWQRKGGLDHFRGKLLAGMAARGYPAELAERLYRQIEGFGDYGFPESHAASFALLAYVSAWLKRHHPAEFLCALLNSQPMGFYSPSQLVQDAQRHGVTVLPVDVQTSEVAASIGEAPEPLPPVAPSTSSGQAPSSPRRGRSEGQKSSRRKTSGSGPGAVRLGLQSIAGLSQTAAEAVAACRPAGGYASVTDLAVRTGLAQRDLDALAAAGALQRLAGHRRRAAWAAAGAAVQLDLLAAAAPAEPVPPLAAPSEGEDIVADYASLGLTLGRHPLRLLRERLAQRRFLSAGELAGQADRALVRAAGIVTCRQRPGTASGVVFLTLEDETGLANIVVYGRLADRQRRELLGARLLGVLGQVQREGEVVHLVAGRLLDLSPWLGGLATASRDFH</sequence>
<evidence type="ECO:0000256" key="10">
    <source>
        <dbReference type="SAM" id="MobiDB-lite"/>
    </source>
</evidence>
<dbReference type="NCBIfam" id="NF004225">
    <property type="entry name" value="PRK05672.1"/>
    <property type="match status" value="1"/>
</dbReference>
<evidence type="ECO:0000313" key="13">
    <source>
        <dbReference type="Proteomes" id="UP000663444"/>
    </source>
</evidence>
<dbReference type="CDD" id="cd04485">
    <property type="entry name" value="DnaE_OBF"/>
    <property type="match status" value="1"/>
</dbReference>
<keyword evidence="4 9" id="KW-0235">DNA replication</keyword>
<evidence type="ECO:0000256" key="4">
    <source>
        <dbReference type="ARBA" id="ARBA00022705"/>
    </source>
</evidence>
<evidence type="ECO:0000313" key="12">
    <source>
        <dbReference type="EMBL" id="QRJ62527.1"/>
    </source>
</evidence>
<dbReference type="GO" id="GO:0003887">
    <property type="term" value="F:DNA-directed DNA polymerase activity"/>
    <property type="evidence" value="ECO:0007669"/>
    <property type="project" value="UniProtKB-UniRule"/>
</dbReference>
<organism evidence="12 13">
    <name type="scientific">Azospira restricta</name>
    <dbReference type="NCBI Taxonomy" id="404405"/>
    <lineage>
        <taxon>Bacteria</taxon>
        <taxon>Pseudomonadati</taxon>
        <taxon>Pseudomonadota</taxon>
        <taxon>Betaproteobacteria</taxon>
        <taxon>Rhodocyclales</taxon>
        <taxon>Rhodocyclaceae</taxon>
        <taxon>Azospira</taxon>
    </lineage>
</organism>
<feature type="compositionally biased region" description="Polar residues" evidence="10">
    <location>
        <begin position="803"/>
        <end position="812"/>
    </location>
</feature>
<dbReference type="PANTHER" id="PTHR32294:SF4">
    <property type="entry name" value="ERROR-PRONE DNA POLYMERASE"/>
    <property type="match status" value="1"/>
</dbReference>
<dbReference type="InterPro" id="IPR023073">
    <property type="entry name" value="DnaE2"/>
</dbReference>
<dbReference type="GO" id="GO:0006281">
    <property type="term" value="P:DNA repair"/>
    <property type="evidence" value="ECO:0007669"/>
    <property type="project" value="UniProtKB-UniRule"/>
</dbReference>
<dbReference type="InterPro" id="IPR016195">
    <property type="entry name" value="Pol/histidinol_Pase-like"/>
</dbReference>
<protein>
    <recommendedName>
        <fullName evidence="9">Error-prone DNA polymerase</fullName>
        <ecNumber evidence="9">2.7.7.7</ecNumber>
    </recommendedName>
</protein>
<evidence type="ECO:0000256" key="2">
    <source>
        <dbReference type="ARBA" id="ARBA00022679"/>
    </source>
</evidence>
<dbReference type="NCBIfam" id="TIGR00594">
    <property type="entry name" value="polc"/>
    <property type="match status" value="1"/>
</dbReference>
<keyword evidence="6 9" id="KW-0239">DNA-directed DNA polymerase</keyword>
<dbReference type="InterPro" id="IPR040982">
    <property type="entry name" value="DNA_pol3_finger"/>
</dbReference>
<keyword evidence="7 9" id="KW-0234">DNA repair</keyword>
<dbReference type="PANTHER" id="PTHR32294">
    <property type="entry name" value="DNA POLYMERASE III SUBUNIT ALPHA"/>
    <property type="match status" value="1"/>
</dbReference>
<dbReference type="Pfam" id="PF17657">
    <property type="entry name" value="DNA_pol3_finger"/>
    <property type="match status" value="1"/>
</dbReference>
<dbReference type="SMART" id="SM00481">
    <property type="entry name" value="POLIIIAc"/>
    <property type="match status" value="1"/>
</dbReference>
<dbReference type="InterPro" id="IPR003141">
    <property type="entry name" value="Pol/His_phosphatase_N"/>
</dbReference>